<protein>
    <submittedName>
        <fullName evidence="1">Uncharacterized protein</fullName>
    </submittedName>
</protein>
<comment type="caution">
    <text evidence="1">The sequence shown here is derived from an EMBL/GenBank/DDBJ whole genome shotgun (WGS) entry which is preliminary data.</text>
</comment>
<gene>
    <name evidence="1" type="ORF">LTR37_014632</name>
</gene>
<reference evidence="1" key="1">
    <citation type="submission" date="2023-07" db="EMBL/GenBank/DDBJ databases">
        <title>Black Yeasts Isolated from many extreme environments.</title>
        <authorList>
            <person name="Coleine C."/>
            <person name="Stajich J.E."/>
            <person name="Selbmann L."/>
        </authorList>
    </citation>
    <scope>NUCLEOTIDE SEQUENCE</scope>
    <source>
        <strain evidence="1">CCFEE 5714</strain>
    </source>
</reference>
<accession>A0ACC3MT89</accession>
<keyword evidence="2" id="KW-1185">Reference proteome</keyword>
<evidence type="ECO:0000313" key="1">
    <source>
        <dbReference type="EMBL" id="KAK3703155.1"/>
    </source>
</evidence>
<proteinExistence type="predicted"/>
<dbReference type="Proteomes" id="UP001281147">
    <property type="component" value="Unassembled WGS sequence"/>
</dbReference>
<dbReference type="EMBL" id="JAUTXU010000155">
    <property type="protein sequence ID" value="KAK3703155.1"/>
    <property type="molecule type" value="Genomic_DNA"/>
</dbReference>
<evidence type="ECO:0000313" key="2">
    <source>
        <dbReference type="Proteomes" id="UP001281147"/>
    </source>
</evidence>
<sequence length="366" mass="41120">MRATTGLIVAALASLAIAKESGSKNGGDYAHDLDTEHEGHKGHGGRKSDSAVHQYGAQPTDENAYFRGREGYHGGRGQKWSRDVEYDAEEDIVDPANEFFEAEDDSDIIASDKLYARDASKPPVEVQPQPAAQAAEDEDDEHDDEDDDEEDDEDYMDFPDLEYYDDFGNLMYDKLNDPNTHMMFPNAEDYDDFGRLIKKDAKKLHARTDNVEDIEHLVGDGDEDDEDNAPDEDLEDDEDDDDIVDDDEDDDIDDDEDIEESAVEADDLNAQNLDEYWYQSGDEGDESIIGNYDESADDSVEDVVKRSMPSKIREWAGVNEKIGTKYHKASDAPAAHPSHNHNHAQGGHKAHKTPEPTKEGWGWFPW</sequence>
<organism evidence="1 2">
    <name type="scientific">Vermiconidia calcicola</name>
    <dbReference type="NCBI Taxonomy" id="1690605"/>
    <lineage>
        <taxon>Eukaryota</taxon>
        <taxon>Fungi</taxon>
        <taxon>Dikarya</taxon>
        <taxon>Ascomycota</taxon>
        <taxon>Pezizomycotina</taxon>
        <taxon>Dothideomycetes</taxon>
        <taxon>Dothideomycetidae</taxon>
        <taxon>Mycosphaerellales</taxon>
        <taxon>Extremaceae</taxon>
        <taxon>Vermiconidia</taxon>
    </lineage>
</organism>
<name>A0ACC3MT89_9PEZI</name>